<keyword evidence="1" id="KW-0175">Coiled coil</keyword>
<dbReference type="Gene3D" id="3.40.50.300">
    <property type="entry name" value="P-loop containing nucleotide triphosphate hydrolases"/>
    <property type="match status" value="2"/>
</dbReference>
<evidence type="ECO:0000256" key="1">
    <source>
        <dbReference type="SAM" id="Coils"/>
    </source>
</evidence>
<dbReference type="InterPro" id="IPR038734">
    <property type="entry name" value="YhaN_AAA"/>
</dbReference>
<evidence type="ECO:0000259" key="2">
    <source>
        <dbReference type="Pfam" id="PF13514"/>
    </source>
</evidence>
<dbReference type="Proteomes" id="UP001171751">
    <property type="component" value="Unassembled WGS sequence"/>
</dbReference>
<feature type="coiled-coil region" evidence="1">
    <location>
        <begin position="170"/>
        <end position="447"/>
    </location>
</feature>
<protein>
    <submittedName>
        <fullName evidence="3">AAA family ATPase</fullName>
    </submittedName>
</protein>
<dbReference type="AlphaFoldDB" id="A0AA43UD68"/>
<dbReference type="EMBL" id="JAUNQW010000027">
    <property type="protein sequence ID" value="MDO5457826.1"/>
    <property type="molecule type" value="Genomic_DNA"/>
</dbReference>
<evidence type="ECO:0000313" key="3">
    <source>
        <dbReference type="EMBL" id="MDO5457826.1"/>
    </source>
</evidence>
<dbReference type="Pfam" id="PF13514">
    <property type="entry name" value="AAA_27"/>
    <property type="match status" value="1"/>
</dbReference>
<accession>A0AA43UD68</accession>
<organism evidence="3 4">
    <name type="scientific">Atopococcus tabaci</name>
    <dbReference type="NCBI Taxonomy" id="269774"/>
    <lineage>
        <taxon>Bacteria</taxon>
        <taxon>Bacillati</taxon>
        <taxon>Bacillota</taxon>
        <taxon>Bacilli</taxon>
        <taxon>Lactobacillales</taxon>
        <taxon>Carnobacteriaceae</taxon>
        <taxon>Atopococcus</taxon>
    </lineage>
</organism>
<proteinExistence type="predicted"/>
<keyword evidence="4" id="KW-1185">Reference proteome</keyword>
<dbReference type="PANTHER" id="PTHR41259:SF1">
    <property type="entry name" value="DOUBLE-STRAND BREAK REPAIR RAD50 ATPASE, PUTATIVE-RELATED"/>
    <property type="match status" value="1"/>
</dbReference>
<feature type="coiled-coil region" evidence="1">
    <location>
        <begin position="534"/>
        <end position="704"/>
    </location>
</feature>
<name>A0AA43UD68_9LACT</name>
<gene>
    <name evidence="3" type="ORF">Q4F26_05705</name>
</gene>
<comment type="caution">
    <text evidence="3">The sequence shown here is derived from an EMBL/GenBank/DDBJ whole genome shotgun (WGS) entry which is preliminary data.</text>
</comment>
<reference evidence="3" key="1">
    <citation type="submission" date="2023-07" db="EMBL/GenBank/DDBJ databases">
        <title>Between Cages and Wild: Unraveling the Impact of Captivity on Animal Microbiomes and Antimicrobial Resistance.</title>
        <authorList>
            <person name="Schmartz G.P."/>
            <person name="Rehner J."/>
            <person name="Schuff M.J."/>
            <person name="Becker S.L."/>
            <person name="Kravczyk M."/>
            <person name="Gurevich A."/>
            <person name="Francke R."/>
            <person name="Mueller R."/>
            <person name="Keller V."/>
            <person name="Keller A."/>
        </authorList>
    </citation>
    <scope>NUCLEOTIDE SEQUENCE</scope>
    <source>
        <strain evidence="3">S39M_St_73</strain>
    </source>
</reference>
<feature type="domain" description="YhaN AAA" evidence="2">
    <location>
        <begin position="1"/>
        <end position="55"/>
    </location>
</feature>
<feature type="coiled-coil region" evidence="1">
    <location>
        <begin position="739"/>
        <end position="830"/>
    </location>
</feature>
<dbReference type="InterPro" id="IPR027417">
    <property type="entry name" value="P-loop_NTPase"/>
</dbReference>
<dbReference type="PANTHER" id="PTHR41259">
    <property type="entry name" value="DOUBLE-STRAND BREAK REPAIR RAD50 ATPASE, PUTATIVE-RELATED"/>
    <property type="match status" value="1"/>
</dbReference>
<evidence type="ECO:0000313" key="4">
    <source>
        <dbReference type="Proteomes" id="UP001171751"/>
    </source>
</evidence>
<dbReference type="SUPFAM" id="SSF52540">
    <property type="entry name" value="P-loop containing nucleoside triphosphate hydrolases"/>
    <property type="match status" value="2"/>
</dbReference>
<sequence>MKIKKLALDSFGKFQNFTIDLAEGFNVIYGHNESGKSTLMAFIMMMFYGYSGRKQSVADNPRTKYLPWGGQKMSGKIYFESEGVAYRLERSFGKSNKTDKIKVYQEHTGTEVQIKSSPGKHFFNVNGDTFRQSLFIFTNQSVIVSSDIAKDEITERLLNLVTTGSEDTSYDEAKKEIEEAKQTILSKNKKKGKLAEAQHAIKELKENLMQAYEDEKEKKQVQSKIAHLKENAHEIFTEKDELEKALESRRLMDQSEVLSQAVDRTEKAVELEEEINALSNQLKTEDGLIEKSVILSYQNQVSEIKNLQKEEEAIRLEMMELERKLTELDAEDREEIPPGLTQELKSNEEALSSLEKQIEETNKRIEEAARYQKEVDKADQLTQQYEEKETDLQQLQEEFQQIEEKYKIQLEQVEEEEEAHLVLARDLEAIENRKKDLEQYIQEEEKEFNYQTDSFRLQHQTKLDYINDFEDIMNQKTSDRQPKNKPLLIAGVALTLAGVGLGLVNPYLYLLAALGLILAFLSYRQSGAPQKIEHSDLEERVKKLNEEVALAEKEYRRQQEDYELKEEENRQLLEALEEDIGKLQTESQEALRTVERDKEYLFDLEKNFSKTENSQQDQSNELKYLEEQLNAAHKELNAYPDEIKDIDMKEEASHLQEMQEKIDGLNERKDAVLDQYAVEDLYDLTRLENKIQTTKKELGDCRANLEKKSRHQKTIHKQEKDKRLDLFNKLSVFEKIENLQDAQDLVSRLDDKREQLSQLQVQAQTEKANQSELEKSYSLDELKEQREDIEKQLKDVNLTSETTEELESQLDQVTDRLHEIDKEISKTETEVIERFRDKANVSQIESELAHYQGKERKWQGIYEDLERSEKYLEEAFEEMQTGFSPIVNQKTSEIFNKLTGGKYSEVKVSKDFDVSIEDHETQDLQLWEYMSTGTIEQIYLSLRLAISEIIAEEEGHLPLFLDDIFAQYDDERARNGLRMLAELSKQAGDHQILLFTCHHRITEWGREVEDITVNQQLINNQ</sequence>